<dbReference type="Gene3D" id="3.30.450.20">
    <property type="entry name" value="PAS domain"/>
    <property type="match status" value="1"/>
</dbReference>
<dbReference type="InterPro" id="IPR036890">
    <property type="entry name" value="HATPase_C_sf"/>
</dbReference>
<keyword evidence="8" id="KW-1185">Reference proteome</keyword>
<evidence type="ECO:0000256" key="3">
    <source>
        <dbReference type="ARBA" id="ARBA00022553"/>
    </source>
</evidence>
<accession>A0ABU5DUM5</accession>
<dbReference type="PROSITE" id="PS50109">
    <property type="entry name" value="HIS_KIN"/>
    <property type="match status" value="1"/>
</dbReference>
<dbReference type="Proteomes" id="UP001271769">
    <property type="component" value="Unassembled WGS sequence"/>
</dbReference>
<evidence type="ECO:0000313" key="8">
    <source>
        <dbReference type="Proteomes" id="UP001271769"/>
    </source>
</evidence>
<dbReference type="EMBL" id="JAXCLX010000001">
    <property type="protein sequence ID" value="MDY0871034.1"/>
    <property type="molecule type" value="Genomic_DNA"/>
</dbReference>
<dbReference type="SUPFAM" id="SSF55874">
    <property type="entry name" value="ATPase domain of HSP90 chaperone/DNA topoisomerase II/histidine kinase"/>
    <property type="match status" value="1"/>
</dbReference>
<feature type="domain" description="Histidine kinase" evidence="6">
    <location>
        <begin position="295"/>
        <end position="516"/>
    </location>
</feature>
<dbReference type="Pfam" id="PF13426">
    <property type="entry name" value="PAS_9"/>
    <property type="match status" value="1"/>
</dbReference>
<evidence type="ECO:0000256" key="4">
    <source>
        <dbReference type="ARBA" id="ARBA00022679"/>
    </source>
</evidence>
<evidence type="ECO:0000256" key="1">
    <source>
        <dbReference type="ARBA" id="ARBA00000085"/>
    </source>
</evidence>
<dbReference type="InterPro" id="IPR000014">
    <property type="entry name" value="PAS"/>
</dbReference>
<evidence type="ECO:0000256" key="5">
    <source>
        <dbReference type="ARBA" id="ARBA00022777"/>
    </source>
</evidence>
<name>A0ABU5DUM5_9PROT</name>
<reference evidence="7 8" key="1">
    <citation type="journal article" date="2013" name="Antonie Van Leeuwenhoek">
        <title>Dongia rigui sp. nov., isolated from freshwater of a large wetland in Korea.</title>
        <authorList>
            <person name="Baik K.S."/>
            <person name="Hwang Y.M."/>
            <person name="Choi J.S."/>
            <person name="Kwon J."/>
            <person name="Seong C.N."/>
        </authorList>
    </citation>
    <scope>NUCLEOTIDE SEQUENCE [LARGE SCALE GENOMIC DNA]</scope>
    <source>
        <strain evidence="7 8">04SU4-P</strain>
    </source>
</reference>
<dbReference type="GO" id="GO:0016301">
    <property type="term" value="F:kinase activity"/>
    <property type="evidence" value="ECO:0007669"/>
    <property type="project" value="UniProtKB-KW"/>
</dbReference>
<keyword evidence="3" id="KW-0597">Phosphoprotein</keyword>
<evidence type="ECO:0000256" key="2">
    <source>
        <dbReference type="ARBA" id="ARBA00012438"/>
    </source>
</evidence>
<proteinExistence type="predicted"/>
<dbReference type="Gene3D" id="1.10.287.130">
    <property type="match status" value="1"/>
</dbReference>
<evidence type="ECO:0000313" key="7">
    <source>
        <dbReference type="EMBL" id="MDY0871034.1"/>
    </source>
</evidence>
<evidence type="ECO:0000259" key="6">
    <source>
        <dbReference type="PROSITE" id="PS50109"/>
    </source>
</evidence>
<organism evidence="7 8">
    <name type="scientific">Dongia rigui</name>
    <dbReference type="NCBI Taxonomy" id="940149"/>
    <lineage>
        <taxon>Bacteria</taxon>
        <taxon>Pseudomonadati</taxon>
        <taxon>Pseudomonadota</taxon>
        <taxon>Alphaproteobacteria</taxon>
        <taxon>Rhodospirillales</taxon>
        <taxon>Dongiaceae</taxon>
        <taxon>Dongia</taxon>
    </lineage>
</organism>
<dbReference type="EC" id="2.7.13.3" evidence="2"/>
<dbReference type="NCBIfam" id="TIGR00229">
    <property type="entry name" value="sensory_box"/>
    <property type="match status" value="1"/>
</dbReference>
<gene>
    <name evidence="7" type="ORF">SMD31_03845</name>
</gene>
<dbReference type="InterPro" id="IPR036097">
    <property type="entry name" value="HisK_dim/P_sf"/>
</dbReference>
<dbReference type="InterPro" id="IPR005467">
    <property type="entry name" value="His_kinase_dom"/>
</dbReference>
<dbReference type="RefSeq" id="WP_320499403.1">
    <property type="nucleotide sequence ID" value="NZ_JAXCLX010000001.1"/>
</dbReference>
<comment type="catalytic activity">
    <reaction evidence="1">
        <text>ATP + protein L-histidine = ADP + protein N-phospho-L-histidine.</text>
        <dbReference type="EC" id="2.7.13.3"/>
    </reaction>
</comment>
<dbReference type="SUPFAM" id="SSF55785">
    <property type="entry name" value="PYP-like sensor domain (PAS domain)"/>
    <property type="match status" value="1"/>
</dbReference>
<dbReference type="SMART" id="SM00388">
    <property type="entry name" value="HisKA"/>
    <property type="match status" value="1"/>
</dbReference>
<comment type="caution">
    <text evidence="7">The sequence shown here is derived from an EMBL/GenBank/DDBJ whole genome shotgun (WGS) entry which is preliminary data.</text>
</comment>
<dbReference type="InterPro" id="IPR004358">
    <property type="entry name" value="Sig_transdc_His_kin-like_C"/>
</dbReference>
<dbReference type="Pfam" id="PF02518">
    <property type="entry name" value="HATPase_c"/>
    <property type="match status" value="1"/>
</dbReference>
<keyword evidence="4" id="KW-0808">Transferase</keyword>
<dbReference type="PANTHER" id="PTHR43047">
    <property type="entry name" value="TWO-COMPONENT HISTIDINE PROTEIN KINASE"/>
    <property type="match status" value="1"/>
</dbReference>
<dbReference type="InterPro" id="IPR035965">
    <property type="entry name" value="PAS-like_dom_sf"/>
</dbReference>
<dbReference type="Pfam" id="PF00512">
    <property type="entry name" value="HisKA"/>
    <property type="match status" value="1"/>
</dbReference>
<dbReference type="CDD" id="cd00082">
    <property type="entry name" value="HisKA"/>
    <property type="match status" value="1"/>
</dbReference>
<dbReference type="PANTHER" id="PTHR43047:SF72">
    <property type="entry name" value="OSMOSENSING HISTIDINE PROTEIN KINASE SLN1"/>
    <property type="match status" value="1"/>
</dbReference>
<keyword evidence="5 7" id="KW-0418">Kinase</keyword>
<protein>
    <recommendedName>
        <fullName evidence="2">histidine kinase</fullName>
        <ecNumber evidence="2">2.7.13.3</ecNumber>
    </recommendedName>
</protein>
<dbReference type="InterPro" id="IPR003594">
    <property type="entry name" value="HATPase_dom"/>
</dbReference>
<dbReference type="PRINTS" id="PR00344">
    <property type="entry name" value="BCTRLSENSOR"/>
</dbReference>
<dbReference type="InterPro" id="IPR003661">
    <property type="entry name" value="HisK_dim/P_dom"/>
</dbReference>
<dbReference type="CDD" id="cd00130">
    <property type="entry name" value="PAS"/>
    <property type="match status" value="1"/>
</dbReference>
<dbReference type="SUPFAM" id="SSF47384">
    <property type="entry name" value="Homodimeric domain of signal transducing histidine kinase"/>
    <property type="match status" value="1"/>
</dbReference>
<sequence>MNKVTPLAPSFASANVVISQPKVASPANEAAPSPTRLTDLFRQELVEFGPAMMMCDPKGQITWANAACRRINETRIDGGLIGERLRLAEIAEEIDLRRGTVFRDWDFAAAGNIQRLRARFEPMNEANGQAGGFAGLFTLLQDGRAGADDATQTVDRHMDFIRLSADWMWETDAALNFKLVTQRVVSALGMVPQQLIGRNLLDLVASDALRTNLQRRLAKLSPFRDLPFDAEDATGKRKLFLMSALPVFDPVSGALIGYRGSASDITELTRREENLRSAKEAAETANRAKSQFLANMSHELMTPLNAIIGFADVMRMGLLGPVENPEYRSYVKDIHGSAINLMGIINDILDVSRIENGQAEINESACNIEELFDSVSRLIHDRLQAQGLTLNVDLPLRLPRIHADKRKLKQILANLLANAVKFTPKGGRITLSASMARNGDMVLVVNDTGIGIAAEDIDRVMHPFAQADGGLNRKYEGTGLGLTLSLGLARLHGGDLRLESTLGEGTRAIVTLPGTRVIDGNHLTPVK</sequence>
<dbReference type="Gene3D" id="3.30.565.10">
    <property type="entry name" value="Histidine kinase-like ATPase, C-terminal domain"/>
    <property type="match status" value="1"/>
</dbReference>
<dbReference type="SMART" id="SM00387">
    <property type="entry name" value="HATPase_c"/>
    <property type="match status" value="1"/>
</dbReference>